<organism evidence="3 4">
    <name type="scientific">Agrilactobacillus yilanensis</name>
    <dbReference type="NCBI Taxonomy" id="2485997"/>
    <lineage>
        <taxon>Bacteria</taxon>
        <taxon>Bacillati</taxon>
        <taxon>Bacillota</taxon>
        <taxon>Bacilli</taxon>
        <taxon>Lactobacillales</taxon>
        <taxon>Lactobacillaceae</taxon>
        <taxon>Agrilactobacillus</taxon>
    </lineage>
</organism>
<name>A0ABW4J428_9LACO</name>
<dbReference type="InterPro" id="IPR003425">
    <property type="entry name" value="CCB3/YggT"/>
</dbReference>
<dbReference type="PANTHER" id="PTHR33219">
    <property type="entry name" value="YLMG HOMOLOG PROTEIN 2, CHLOROPLASTIC"/>
    <property type="match status" value="1"/>
</dbReference>
<sequence>MQSFLYFLFIGIRFAFDAFTWLIIIYTLLSWIPNAYNTKFAALLNRIVGPYLGVFDRIIPPIMGISFSPIVAIIALQFVERGLLMFVNIFI</sequence>
<proteinExistence type="inferred from homology"/>
<keyword evidence="4" id="KW-1185">Reference proteome</keyword>
<protein>
    <submittedName>
        <fullName evidence="3">YggT family protein</fullName>
    </submittedName>
</protein>
<keyword evidence="2" id="KW-0472">Membrane</keyword>
<evidence type="ECO:0000256" key="1">
    <source>
        <dbReference type="ARBA" id="ARBA00010894"/>
    </source>
</evidence>
<evidence type="ECO:0000313" key="3">
    <source>
        <dbReference type="EMBL" id="MFD1671142.1"/>
    </source>
</evidence>
<reference evidence="4" key="1">
    <citation type="journal article" date="2019" name="Int. J. Syst. Evol. Microbiol.">
        <title>The Global Catalogue of Microorganisms (GCM) 10K type strain sequencing project: providing services to taxonomists for standard genome sequencing and annotation.</title>
        <authorList>
            <consortium name="The Broad Institute Genomics Platform"/>
            <consortium name="The Broad Institute Genome Sequencing Center for Infectious Disease"/>
            <person name="Wu L."/>
            <person name="Ma J."/>
        </authorList>
    </citation>
    <scope>NUCLEOTIDE SEQUENCE [LARGE SCALE GENOMIC DNA]</scope>
    <source>
        <strain evidence="4">CCM 8896</strain>
    </source>
</reference>
<keyword evidence="2" id="KW-1133">Transmembrane helix</keyword>
<dbReference type="RefSeq" id="WP_225423659.1">
    <property type="nucleotide sequence ID" value="NZ_JBHTOP010000005.1"/>
</dbReference>
<keyword evidence="2" id="KW-0812">Transmembrane</keyword>
<dbReference type="Proteomes" id="UP001597267">
    <property type="component" value="Unassembled WGS sequence"/>
</dbReference>
<dbReference type="Pfam" id="PF02325">
    <property type="entry name" value="CCB3_YggT"/>
    <property type="match status" value="1"/>
</dbReference>
<dbReference type="PANTHER" id="PTHR33219:SF14">
    <property type="entry name" value="PROTEIN COFACTOR ASSEMBLY OF COMPLEX C SUBUNIT B CCB3, CHLOROPLASTIC-RELATED"/>
    <property type="match status" value="1"/>
</dbReference>
<evidence type="ECO:0000313" key="4">
    <source>
        <dbReference type="Proteomes" id="UP001597267"/>
    </source>
</evidence>
<comment type="similarity">
    <text evidence="1">Belongs to the YggT family.</text>
</comment>
<gene>
    <name evidence="3" type="ORF">ACFQ5M_03410</name>
</gene>
<dbReference type="EMBL" id="JBHTOP010000005">
    <property type="protein sequence ID" value="MFD1671142.1"/>
    <property type="molecule type" value="Genomic_DNA"/>
</dbReference>
<feature type="transmembrane region" description="Helical" evidence="2">
    <location>
        <begin position="7"/>
        <end position="29"/>
    </location>
</feature>
<feature type="transmembrane region" description="Helical" evidence="2">
    <location>
        <begin position="58"/>
        <end position="79"/>
    </location>
</feature>
<comment type="caution">
    <text evidence="3">The sequence shown here is derived from an EMBL/GenBank/DDBJ whole genome shotgun (WGS) entry which is preliminary data.</text>
</comment>
<accession>A0ABW4J428</accession>
<evidence type="ECO:0000256" key="2">
    <source>
        <dbReference type="SAM" id="Phobius"/>
    </source>
</evidence>